<evidence type="ECO:0000256" key="3">
    <source>
        <dbReference type="ARBA" id="ARBA00023134"/>
    </source>
</evidence>
<dbReference type="InterPro" id="IPR000795">
    <property type="entry name" value="T_Tr_GTP-bd_dom"/>
</dbReference>
<dbReference type="InterPro" id="IPR009001">
    <property type="entry name" value="Transl_elong_EF1A/Init_IF2_C"/>
</dbReference>
<sequence>MGRILYSLGNDSTVASVRPLLIMMDHSSMDNLRSSNSSADECTIQDESFPMDEMEVIGPECCRDFTCLPPEPELGNVEYKLKLVNPTHHRFEHLVTQMKWRLREGQGEAIYEIGVEDSGLLAGLTQEELMVSLNTLRDMAAQLGASITILRERHIDCGNGNWKKAAEVLVRKIPDDRNSIDLRVAVLGNVDAGKSTLIGVITQGELDNGRGRARLNMFRHLHEIQTGRTSSISHEVLGFNSEGDVINYRECSSAEEIVESSVKLITFLDLAGHQKYLHTTIFGLTGYSPHYSLLVVSANSGIAGTTREHLILSIALQVPIFVVVTKMDITPPSVIESTLQSLEALIKGHLCKRNPYRVRNEDDAITAGNPQRIHSTVPIFLVSNVSGKGLHLVMKYLYVLSPCLSTKERERLEQEPVQFQVDDTWDIPDVGTVVGGLLTKGILTENTQLLLGPLQDGEFHPVRVKSIHRNRAACRVVRASQSASLGLIPLTPALSRCESMCHVVRKGMVLLQPLDKAAACLYFQATIMVLYHRTRISEGFQATIHVGNVRQTAIIKGIMDRSLSTDQKSSVVFMFLKHPEYVEIGSRVLFREGCTKGIGKVTQVFPLKTLV</sequence>
<name>A0A7R8X6T0_9CRUS</name>
<dbReference type="PANTHER" id="PTHR43721:SF3">
    <property type="entry name" value="GTP-BINDING PROTEIN 2"/>
    <property type="match status" value="1"/>
</dbReference>
<dbReference type="SUPFAM" id="SSF52540">
    <property type="entry name" value="P-loop containing nucleoside triphosphate hydrolases"/>
    <property type="match status" value="1"/>
</dbReference>
<keyword evidence="6" id="KW-1185">Reference proteome</keyword>
<protein>
    <recommendedName>
        <fullName evidence="4">Tr-type G domain-containing protein</fullName>
    </recommendedName>
</protein>
<keyword evidence="3" id="KW-0342">GTP-binding</keyword>
<dbReference type="EMBL" id="CAJPEV010000782">
    <property type="protein sequence ID" value="CAG0888514.1"/>
    <property type="molecule type" value="Genomic_DNA"/>
</dbReference>
<evidence type="ECO:0000313" key="6">
    <source>
        <dbReference type="Proteomes" id="UP000677054"/>
    </source>
</evidence>
<dbReference type="GO" id="GO:0003746">
    <property type="term" value="F:translation elongation factor activity"/>
    <property type="evidence" value="ECO:0007669"/>
    <property type="project" value="TreeGrafter"/>
</dbReference>
<comment type="similarity">
    <text evidence="1">Belongs to the TRAFAC class translation factor GTPase superfamily. Classic translation factor GTPase family. EF-Tu/EF-1A subfamily.</text>
</comment>
<dbReference type="CDD" id="cd03708">
    <property type="entry name" value="GTPBP_III"/>
    <property type="match status" value="1"/>
</dbReference>
<proteinExistence type="inferred from homology"/>
<dbReference type="Proteomes" id="UP000677054">
    <property type="component" value="Unassembled WGS sequence"/>
</dbReference>
<dbReference type="GO" id="GO:0005525">
    <property type="term" value="F:GTP binding"/>
    <property type="evidence" value="ECO:0007669"/>
    <property type="project" value="UniProtKB-KW"/>
</dbReference>
<dbReference type="GO" id="GO:0003924">
    <property type="term" value="F:GTPase activity"/>
    <property type="evidence" value="ECO:0007669"/>
    <property type="project" value="InterPro"/>
</dbReference>
<dbReference type="EMBL" id="LR900299">
    <property type="protein sequence ID" value="CAD7245119.1"/>
    <property type="molecule type" value="Genomic_DNA"/>
</dbReference>
<dbReference type="Pfam" id="PF00009">
    <property type="entry name" value="GTP_EFTU"/>
    <property type="match status" value="1"/>
</dbReference>
<dbReference type="CDD" id="cd03694">
    <property type="entry name" value="GTPBP_II"/>
    <property type="match status" value="1"/>
</dbReference>
<dbReference type="FunFam" id="2.40.30.10:FF:000014">
    <property type="entry name" value="Probable GTP-binding protein 1"/>
    <property type="match status" value="1"/>
</dbReference>
<feature type="domain" description="Tr-type G" evidence="4">
    <location>
        <begin position="179"/>
        <end position="406"/>
    </location>
</feature>
<dbReference type="FunFam" id="3.40.50.300:FF:000091">
    <property type="entry name" value="Probable GTP-binding protein 1"/>
    <property type="match status" value="1"/>
</dbReference>
<dbReference type="Gene3D" id="3.40.50.300">
    <property type="entry name" value="P-loop containing nucleotide triphosphate hydrolases"/>
    <property type="match status" value="1"/>
</dbReference>
<dbReference type="OrthoDB" id="248233at2759"/>
<dbReference type="InterPro" id="IPR035531">
    <property type="entry name" value="GTPBP1-like"/>
</dbReference>
<dbReference type="AlphaFoldDB" id="A0A7R8X6T0"/>
<dbReference type="InterPro" id="IPR050055">
    <property type="entry name" value="EF-Tu_GTPase"/>
</dbReference>
<dbReference type="PANTHER" id="PTHR43721">
    <property type="entry name" value="ELONGATION FACTOR TU-RELATED"/>
    <property type="match status" value="1"/>
</dbReference>
<gene>
    <name evidence="5" type="ORF">DSTB1V02_LOCUS4995</name>
</gene>
<evidence type="ECO:0000256" key="1">
    <source>
        <dbReference type="ARBA" id="ARBA00007249"/>
    </source>
</evidence>
<evidence type="ECO:0000313" key="5">
    <source>
        <dbReference type="EMBL" id="CAD7245119.1"/>
    </source>
</evidence>
<evidence type="ECO:0000256" key="2">
    <source>
        <dbReference type="ARBA" id="ARBA00022741"/>
    </source>
</evidence>
<dbReference type="InterPro" id="IPR027417">
    <property type="entry name" value="P-loop_NTPase"/>
</dbReference>
<keyword evidence="2" id="KW-0547">Nucleotide-binding</keyword>
<organism evidence="5">
    <name type="scientific">Darwinula stevensoni</name>
    <dbReference type="NCBI Taxonomy" id="69355"/>
    <lineage>
        <taxon>Eukaryota</taxon>
        <taxon>Metazoa</taxon>
        <taxon>Ecdysozoa</taxon>
        <taxon>Arthropoda</taxon>
        <taxon>Crustacea</taxon>
        <taxon>Oligostraca</taxon>
        <taxon>Ostracoda</taxon>
        <taxon>Podocopa</taxon>
        <taxon>Podocopida</taxon>
        <taxon>Darwinulocopina</taxon>
        <taxon>Darwinuloidea</taxon>
        <taxon>Darwinulidae</taxon>
        <taxon>Darwinula</taxon>
    </lineage>
</organism>
<reference evidence="5" key="1">
    <citation type="submission" date="2020-11" db="EMBL/GenBank/DDBJ databases">
        <authorList>
            <person name="Tran Van P."/>
        </authorList>
    </citation>
    <scope>NUCLEOTIDE SEQUENCE</scope>
</reference>
<dbReference type="InterPro" id="IPR009000">
    <property type="entry name" value="Transl_B-barrel_sf"/>
</dbReference>
<dbReference type="CDD" id="cd04165">
    <property type="entry name" value="GTPBP1_like"/>
    <property type="match status" value="1"/>
</dbReference>
<evidence type="ECO:0000259" key="4">
    <source>
        <dbReference type="PROSITE" id="PS51722"/>
    </source>
</evidence>
<accession>A0A7R8X6T0</accession>
<dbReference type="SUPFAM" id="SSF50465">
    <property type="entry name" value="EF-Tu/eEF-1alpha/eIF2-gamma C-terminal domain"/>
    <property type="match status" value="1"/>
</dbReference>
<dbReference type="PROSITE" id="PS51722">
    <property type="entry name" value="G_TR_2"/>
    <property type="match status" value="1"/>
</dbReference>
<dbReference type="Gene3D" id="2.40.30.10">
    <property type="entry name" value="Translation factors"/>
    <property type="match status" value="1"/>
</dbReference>
<dbReference type="SUPFAM" id="SSF50447">
    <property type="entry name" value="Translation proteins"/>
    <property type="match status" value="1"/>
</dbReference>